<dbReference type="STRING" id="658196.A0A397SYL7"/>
<dbReference type="AlphaFoldDB" id="A0A397SYL7"/>
<dbReference type="Proteomes" id="UP000265703">
    <property type="component" value="Unassembled WGS sequence"/>
</dbReference>
<comment type="caution">
    <text evidence="1">The sequence shown here is derived from an EMBL/GenBank/DDBJ whole genome shotgun (WGS) entry which is preliminary data.</text>
</comment>
<evidence type="ECO:0000313" key="1">
    <source>
        <dbReference type="EMBL" id="RIA90119.1"/>
    </source>
</evidence>
<organism evidence="1 2">
    <name type="scientific">Glomus cerebriforme</name>
    <dbReference type="NCBI Taxonomy" id="658196"/>
    <lineage>
        <taxon>Eukaryota</taxon>
        <taxon>Fungi</taxon>
        <taxon>Fungi incertae sedis</taxon>
        <taxon>Mucoromycota</taxon>
        <taxon>Glomeromycotina</taxon>
        <taxon>Glomeromycetes</taxon>
        <taxon>Glomerales</taxon>
        <taxon>Glomeraceae</taxon>
        <taxon>Glomus</taxon>
    </lineage>
</organism>
<evidence type="ECO:0000313" key="2">
    <source>
        <dbReference type="Proteomes" id="UP000265703"/>
    </source>
</evidence>
<accession>A0A397SYL7</accession>
<name>A0A397SYL7_9GLOM</name>
<proteinExistence type="predicted"/>
<reference evidence="1 2" key="1">
    <citation type="submission" date="2018-06" db="EMBL/GenBank/DDBJ databases">
        <title>Comparative genomics reveals the genomic features of Rhizophagus irregularis, R. cerebriforme, R. diaphanum and Gigaspora rosea, and their symbiotic lifestyle signature.</title>
        <authorList>
            <person name="Morin E."/>
            <person name="San Clemente H."/>
            <person name="Chen E.C.H."/>
            <person name="De La Providencia I."/>
            <person name="Hainaut M."/>
            <person name="Kuo A."/>
            <person name="Kohler A."/>
            <person name="Murat C."/>
            <person name="Tang N."/>
            <person name="Roy S."/>
            <person name="Loubradou J."/>
            <person name="Henrissat B."/>
            <person name="Grigoriev I.V."/>
            <person name="Corradi N."/>
            <person name="Roux C."/>
            <person name="Martin F.M."/>
        </authorList>
    </citation>
    <scope>NUCLEOTIDE SEQUENCE [LARGE SCALE GENOMIC DNA]</scope>
    <source>
        <strain evidence="1 2">DAOM 227022</strain>
    </source>
</reference>
<protein>
    <submittedName>
        <fullName evidence="1">Uncharacterized protein</fullName>
    </submittedName>
</protein>
<dbReference type="EMBL" id="QKYT01000191">
    <property type="protein sequence ID" value="RIA90119.1"/>
    <property type="molecule type" value="Genomic_DNA"/>
</dbReference>
<gene>
    <name evidence="1" type="ORF">C1645_823810</name>
</gene>
<sequence>MRLLVVKVAVVVVIVAGIEVVVAVAADIAIVAVVELLLGSIEPVEAHIDIVVVGSDGTHIDIVVVVRSVDAHIDIVEVVVGIVVSLIKNSETYLKKKIRIIEDKVQQDDSKRIIKAIYQNCPKLKYLINLLINCQYLNGLFYLFIRIYEWEFDWSKLFELSYH</sequence>
<keyword evidence="2" id="KW-1185">Reference proteome</keyword>